<keyword evidence="4" id="KW-1185">Reference proteome</keyword>
<name>A0A1N7IK57_9PROT</name>
<reference evidence="3 4" key="1">
    <citation type="submission" date="2017-01" db="EMBL/GenBank/DDBJ databases">
        <authorList>
            <person name="Mah S.A."/>
            <person name="Swanson W.J."/>
            <person name="Moy G.W."/>
            <person name="Vacquier V.D."/>
        </authorList>
    </citation>
    <scope>NUCLEOTIDE SEQUENCE [LARGE SCALE GENOMIC DNA]</scope>
    <source>
        <strain evidence="3 4">DSM 11589</strain>
    </source>
</reference>
<dbReference type="InterPro" id="IPR032816">
    <property type="entry name" value="VTT_dom"/>
</dbReference>
<keyword evidence="1" id="KW-0472">Membrane</keyword>
<dbReference type="Proteomes" id="UP000185678">
    <property type="component" value="Unassembled WGS sequence"/>
</dbReference>
<accession>A0A1N7IK57</accession>
<evidence type="ECO:0000313" key="4">
    <source>
        <dbReference type="Proteomes" id="UP000185678"/>
    </source>
</evidence>
<protein>
    <submittedName>
        <fullName evidence="3">Membrane protein DedA, SNARE-associated domain</fullName>
    </submittedName>
</protein>
<evidence type="ECO:0000259" key="2">
    <source>
        <dbReference type="Pfam" id="PF09335"/>
    </source>
</evidence>
<dbReference type="GO" id="GO:0005886">
    <property type="term" value="C:plasma membrane"/>
    <property type="evidence" value="ECO:0007669"/>
    <property type="project" value="TreeGrafter"/>
</dbReference>
<dbReference type="STRING" id="80876.SAMN05421779_101251"/>
<sequence length="200" mass="22257">MIEEWLSTYGYLAILIITFLEGESIVILAGIAAYQGILNLEAVIACAVFGSFCGDQFYYTIGRRYGTPLLKRWPGLAGKIDWAFRLVRNYEVLFILSFRFIYGVRNVSPFVIAMSGVPRLKFMGLNLIAATLWALAFTFGGYFFGKALEKVMGEHQMKALAVLAIFAAAVAIFTLWRKRRGSKTTAVVDPNTEKNGNPAE</sequence>
<evidence type="ECO:0000256" key="1">
    <source>
        <dbReference type="SAM" id="Phobius"/>
    </source>
</evidence>
<feature type="transmembrane region" description="Helical" evidence="1">
    <location>
        <begin position="122"/>
        <end position="145"/>
    </location>
</feature>
<dbReference type="EMBL" id="FTOA01000001">
    <property type="protein sequence ID" value="SIS37448.1"/>
    <property type="molecule type" value="Genomic_DNA"/>
</dbReference>
<dbReference type="AlphaFoldDB" id="A0A1N7IK57"/>
<keyword evidence="1" id="KW-1133">Transmembrane helix</keyword>
<dbReference type="OrthoDB" id="948134at2"/>
<feature type="transmembrane region" description="Helical" evidence="1">
    <location>
        <begin position="12"/>
        <end position="34"/>
    </location>
</feature>
<evidence type="ECO:0000313" key="3">
    <source>
        <dbReference type="EMBL" id="SIS37448.1"/>
    </source>
</evidence>
<gene>
    <name evidence="3" type="ORF">SAMN05421779_101251</name>
</gene>
<dbReference type="PANTHER" id="PTHR42709">
    <property type="entry name" value="ALKALINE PHOSPHATASE LIKE PROTEIN"/>
    <property type="match status" value="1"/>
</dbReference>
<feature type="transmembrane region" description="Helical" evidence="1">
    <location>
        <begin position="157"/>
        <end position="176"/>
    </location>
</feature>
<proteinExistence type="predicted"/>
<organism evidence="3 4">
    <name type="scientific">Insolitispirillum peregrinum</name>
    <dbReference type="NCBI Taxonomy" id="80876"/>
    <lineage>
        <taxon>Bacteria</taxon>
        <taxon>Pseudomonadati</taxon>
        <taxon>Pseudomonadota</taxon>
        <taxon>Alphaproteobacteria</taxon>
        <taxon>Rhodospirillales</taxon>
        <taxon>Novispirillaceae</taxon>
        <taxon>Insolitispirillum</taxon>
    </lineage>
</organism>
<dbReference type="Pfam" id="PF09335">
    <property type="entry name" value="VTT_dom"/>
    <property type="match status" value="1"/>
</dbReference>
<dbReference type="InterPro" id="IPR051311">
    <property type="entry name" value="DedA_domain"/>
</dbReference>
<feature type="transmembrane region" description="Helical" evidence="1">
    <location>
        <begin position="40"/>
        <end position="61"/>
    </location>
</feature>
<keyword evidence="1" id="KW-0812">Transmembrane</keyword>
<dbReference type="RefSeq" id="WP_076398203.1">
    <property type="nucleotide sequence ID" value="NZ_FTOA01000001.1"/>
</dbReference>
<feature type="domain" description="VTT" evidence="2">
    <location>
        <begin position="23"/>
        <end position="142"/>
    </location>
</feature>
<dbReference type="PANTHER" id="PTHR42709:SF2">
    <property type="entry name" value="INNER MEMBRANE PROTEIN YOHD"/>
    <property type="match status" value="1"/>
</dbReference>